<dbReference type="Proteomes" id="UP000030651">
    <property type="component" value="Unassembled WGS sequence"/>
</dbReference>
<dbReference type="AlphaFoldDB" id="W3WX20"/>
<gene>
    <name evidence="3" type="ORF">PFICI_10401</name>
</gene>
<keyword evidence="4" id="KW-1185">Reference proteome</keyword>
<dbReference type="InterPro" id="IPR036322">
    <property type="entry name" value="WD40_repeat_dom_sf"/>
</dbReference>
<dbReference type="InterPro" id="IPR031348">
    <property type="entry name" value="PigL_N"/>
</dbReference>
<feature type="region of interest" description="Disordered" evidence="1">
    <location>
        <begin position="265"/>
        <end position="284"/>
    </location>
</feature>
<feature type="compositionally biased region" description="Acidic residues" evidence="1">
    <location>
        <begin position="349"/>
        <end position="382"/>
    </location>
</feature>
<dbReference type="OrthoDB" id="524326at2759"/>
<dbReference type="HOGENOM" id="CLU_316192_0_0_1"/>
<evidence type="ECO:0000313" key="3">
    <source>
        <dbReference type="EMBL" id="ETS78339.1"/>
    </source>
</evidence>
<protein>
    <recommendedName>
        <fullName evidence="2">Azaphilone pigments biosynthesis cluster protein L N-terminal domain-containing protein</fullName>
    </recommendedName>
</protein>
<dbReference type="Pfam" id="PF17111">
    <property type="entry name" value="PigL_N"/>
    <property type="match status" value="1"/>
</dbReference>
<name>W3WX20_PESFW</name>
<dbReference type="KEGG" id="pfy:PFICI_10401"/>
<proteinExistence type="predicted"/>
<dbReference type="SUPFAM" id="SSF50978">
    <property type="entry name" value="WD40 repeat-like"/>
    <property type="match status" value="1"/>
</dbReference>
<dbReference type="InParanoid" id="W3WX20"/>
<evidence type="ECO:0000259" key="2">
    <source>
        <dbReference type="Pfam" id="PF17111"/>
    </source>
</evidence>
<feature type="compositionally biased region" description="Basic and acidic residues" evidence="1">
    <location>
        <begin position="321"/>
        <end position="348"/>
    </location>
</feature>
<feature type="region of interest" description="Disordered" evidence="1">
    <location>
        <begin position="321"/>
        <end position="500"/>
    </location>
</feature>
<feature type="compositionally biased region" description="Acidic residues" evidence="1">
    <location>
        <begin position="390"/>
        <end position="399"/>
    </location>
</feature>
<sequence>MDPLSITTSSLALITVVAKTSIAITTFIRECREARGDLTSVNRELSELKIVLELLQEDTADQNSELLLSESLRAQILSIIHNCGDVSTKVEQVLTDLRKSRVGAIKWVLDRKKEVASLKHSITKAVKEDTGVIREDVVEIKQDTAQILDEIERLKERLPLSDRDFVIQGYLDSLTTYAATVYDALDDDENEIKDETGHESDPPSPEVGPSIHPVLAPAIEEKDTALLNKATSDHSIGDEGPALQISPQNAPDKLLQERLQALEEPVQHGEETQTSKESVAHFHSASTGKIRVGAIENSQVNAESSSQLSKIVDEPRLGHNYDATRIHTPDYDNDEYRDYDGGYDHYPYEDGDDDEGHDDDEGSGYSPDYDDGENHDYEEDQYSDDHYFGEEDEENDDDEGRGYSPNYDQDDDHEEFRNQITGDESPHHGDTKEERSPPSRPRGIEDRHTTGPNVSIAYSNVSNQGLQDADHQKTGRQPTTVPTEASHEERRTPHPLLTTTEPEQVQAFPPSSQGHASKIKHIVSSVSGSQSSPLFWPSRTESCSISTIKSGDLGTITKGTNPVIAMGLSQDGVYGAFVQQDRTISVWDLRQNAQKGRGFKRKRFGLTKPDMVQIIKNEEAAFNDVHLYVLLYSSTEAAYELYDVGMKKQWWSSKGVHYPRLFNNLCVLSVTNDGELEMLTKKWTTKVWRSTIYIPPDRSLKDYPFHQPRIIVFAVNERGTDIAYLCEEKHCYVAKINFDSKTSINPSIDRVSSGPLLTHFDSGRHIPVGMALSTEYDRVVTIWTSKRDLKYGSRDTIFVNVWDQPSQSPTTNRTYALPSDRLDPLYQLQLSKGFVLILSKHLDGCQVLDLRACRGNEEGADGVCRASYCNPWSSEEVKEIIPYSGRNLLWKASHVDSSFYSGVYDWRAGSLREADIFGTVSAI</sequence>
<dbReference type="EMBL" id="KI912115">
    <property type="protein sequence ID" value="ETS78339.1"/>
    <property type="molecule type" value="Genomic_DNA"/>
</dbReference>
<evidence type="ECO:0000256" key="1">
    <source>
        <dbReference type="SAM" id="MobiDB-lite"/>
    </source>
</evidence>
<feature type="compositionally biased region" description="Basic and acidic residues" evidence="1">
    <location>
        <begin position="424"/>
        <end position="449"/>
    </location>
</feature>
<feature type="domain" description="Azaphilone pigments biosynthesis cluster protein L N-terminal" evidence="2">
    <location>
        <begin position="1"/>
        <end position="107"/>
    </location>
</feature>
<evidence type="ECO:0000313" key="4">
    <source>
        <dbReference type="Proteomes" id="UP000030651"/>
    </source>
</evidence>
<dbReference type="STRING" id="1229662.W3WX20"/>
<accession>W3WX20</accession>
<dbReference type="GeneID" id="19275414"/>
<reference evidence="4" key="1">
    <citation type="journal article" date="2015" name="BMC Genomics">
        <title>Genomic and transcriptomic analysis of the endophytic fungus Pestalotiopsis fici reveals its lifestyle and high potential for synthesis of natural products.</title>
        <authorList>
            <person name="Wang X."/>
            <person name="Zhang X."/>
            <person name="Liu L."/>
            <person name="Xiang M."/>
            <person name="Wang W."/>
            <person name="Sun X."/>
            <person name="Che Y."/>
            <person name="Guo L."/>
            <person name="Liu G."/>
            <person name="Guo L."/>
            <person name="Wang C."/>
            <person name="Yin W.B."/>
            <person name="Stadler M."/>
            <person name="Zhang X."/>
            <person name="Liu X."/>
        </authorList>
    </citation>
    <scope>NUCLEOTIDE SEQUENCE [LARGE SCALE GENOMIC DNA]</scope>
    <source>
        <strain evidence="4">W106-1 / CGMCC3.15140</strain>
    </source>
</reference>
<feature type="region of interest" description="Disordered" evidence="1">
    <location>
        <begin position="192"/>
        <end position="212"/>
    </location>
</feature>
<feature type="compositionally biased region" description="Basic and acidic residues" evidence="1">
    <location>
        <begin position="265"/>
        <end position="280"/>
    </location>
</feature>
<feature type="compositionally biased region" description="Polar residues" evidence="1">
    <location>
        <begin position="450"/>
        <end position="466"/>
    </location>
</feature>
<organism evidence="3 4">
    <name type="scientific">Pestalotiopsis fici (strain W106-1 / CGMCC3.15140)</name>
    <dbReference type="NCBI Taxonomy" id="1229662"/>
    <lineage>
        <taxon>Eukaryota</taxon>
        <taxon>Fungi</taxon>
        <taxon>Dikarya</taxon>
        <taxon>Ascomycota</taxon>
        <taxon>Pezizomycotina</taxon>
        <taxon>Sordariomycetes</taxon>
        <taxon>Xylariomycetidae</taxon>
        <taxon>Amphisphaeriales</taxon>
        <taxon>Sporocadaceae</taxon>
        <taxon>Pestalotiopsis</taxon>
    </lineage>
</organism>
<dbReference type="eggNOG" id="KOG2710">
    <property type="taxonomic scope" value="Eukaryota"/>
</dbReference>
<dbReference type="RefSeq" id="XP_007837173.1">
    <property type="nucleotide sequence ID" value="XM_007838982.1"/>
</dbReference>